<dbReference type="InterPro" id="IPR001296">
    <property type="entry name" value="Glyco_trans_1"/>
</dbReference>
<dbReference type="Gene3D" id="3.40.50.2000">
    <property type="entry name" value="Glycogen Phosphorylase B"/>
    <property type="match status" value="2"/>
</dbReference>
<evidence type="ECO:0000259" key="1">
    <source>
        <dbReference type="Pfam" id="PF00534"/>
    </source>
</evidence>
<feature type="domain" description="Glycosyl transferase family 1" evidence="1">
    <location>
        <begin position="224"/>
        <end position="378"/>
    </location>
</feature>
<reference evidence="3" key="1">
    <citation type="journal article" date="2020" name="mSystems">
        <title>Genome- and Community-Level Interaction Insights into Carbon Utilization and Element Cycling Functions of Hydrothermarchaeota in Hydrothermal Sediment.</title>
        <authorList>
            <person name="Zhou Z."/>
            <person name="Liu Y."/>
            <person name="Xu W."/>
            <person name="Pan J."/>
            <person name="Luo Z.H."/>
            <person name="Li M."/>
        </authorList>
    </citation>
    <scope>NUCLEOTIDE SEQUENCE [LARGE SCALE GENOMIC DNA]</scope>
    <source>
        <strain evidence="3">SpSt-609</strain>
    </source>
</reference>
<dbReference type="InterPro" id="IPR050194">
    <property type="entry name" value="Glycosyltransferase_grp1"/>
</dbReference>
<dbReference type="PANTHER" id="PTHR45947">
    <property type="entry name" value="SULFOQUINOVOSYL TRANSFERASE SQD2"/>
    <property type="match status" value="1"/>
</dbReference>
<dbReference type="SUPFAM" id="SSF53756">
    <property type="entry name" value="UDP-Glycosyltransferase/glycogen phosphorylase"/>
    <property type="match status" value="1"/>
</dbReference>
<dbReference type="PANTHER" id="PTHR45947:SF15">
    <property type="entry name" value="TEICHURONIC ACID BIOSYNTHESIS GLYCOSYLTRANSFERASE TUAC-RELATED"/>
    <property type="match status" value="1"/>
</dbReference>
<comment type="caution">
    <text evidence="3">The sequence shown here is derived from an EMBL/GenBank/DDBJ whole genome shotgun (WGS) entry which is preliminary data.</text>
</comment>
<organism evidence="3">
    <name type="scientific">Fervidobacterium thailandense</name>
    <dbReference type="NCBI Taxonomy" id="1008305"/>
    <lineage>
        <taxon>Bacteria</taxon>
        <taxon>Thermotogati</taxon>
        <taxon>Thermotogota</taxon>
        <taxon>Thermotogae</taxon>
        <taxon>Thermotogales</taxon>
        <taxon>Fervidobacteriaceae</taxon>
        <taxon>Fervidobacterium</taxon>
    </lineage>
</organism>
<keyword evidence="3" id="KW-0808">Transferase</keyword>
<dbReference type="GO" id="GO:0016757">
    <property type="term" value="F:glycosyltransferase activity"/>
    <property type="evidence" value="ECO:0007669"/>
    <property type="project" value="InterPro"/>
</dbReference>
<dbReference type="InterPro" id="IPR028098">
    <property type="entry name" value="Glyco_trans_4-like_N"/>
</dbReference>
<feature type="domain" description="Glycosyltransferase subfamily 4-like N-terminal" evidence="2">
    <location>
        <begin position="85"/>
        <end position="206"/>
    </location>
</feature>
<protein>
    <submittedName>
        <fullName evidence="3">Glycosyltransferase family 4 protein</fullName>
    </submittedName>
</protein>
<sequence>MRLLFVTNFFPYRSNPTRGIFIVNRLIEYGKLGVDFHVYGMAFRESFFILLLKRILKRSSLVPLESFRGIRFEYVYTRRGLLDILSHRRSDPSFVERWARRAAEEILSETGKNFDAILAHGMYMPVPAGLVASSLHHFTGNNYFVFLHGSDVNYQMKDPKLINIYIPTLENARRVVFVSNALKEQAVGLGYSGHNATMIPNGYDPTVFHPIDKAQVRKKLGILKDGWRYVGFVGNLKKVKGADRLPVIFESIHRQLPNTFFIVVGDGPLLGYLKNRLRNINVLFTGNVPQTDVALYMNALDVLVLPSRNEGWPCVVLEAQACGTLVVGSNRGGIPEAVGFSEYVVEGGRDFEERFARRVVEVLLSGYDGEVLVQRAKKFTWENIVKRELELLESSN</sequence>
<accession>A0A7C5VN36</accession>
<gene>
    <name evidence="3" type="ORF">ENT77_04795</name>
</gene>
<dbReference type="EMBL" id="DSZY01000022">
    <property type="protein sequence ID" value="HGU40501.1"/>
    <property type="molecule type" value="Genomic_DNA"/>
</dbReference>
<dbReference type="AlphaFoldDB" id="A0A7C5VN36"/>
<proteinExistence type="predicted"/>
<name>A0A7C5VN36_9BACT</name>
<dbReference type="Pfam" id="PF00534">
    <property type="entry name" value="Glycos_transf_1"/>
    <property type="match status" value="1"/>
</dbReference>
<evidence type="ECO:0000313" key="3">
    <source>
        <dbReference type="EMBL" id="HGU40501.1"/>
    </source>
</evidence>
<dbReference type="Pfam" id="PF13439">
    <property type="entry name" value="Glyco_transf_4"/>
    <property type="match status" value="1"/>
</dbReference>
<evidence type="ECO:0000259" key="2">
    <source>
        <dbReference type="Pfam" id="PF13439"/>
    </source>
</evidence>